<keyword evidence="3" id="KW-1185">Reference proteome</keyword>
<accession>A0A3Q2XX76</accession>
<dbReference type="InterPro" id="IPR043472">
    <property type="entry name" value="Macro_dom-like"/>
</dbReference>
<dbReference type="Gene3D" id="3.40.220.10">
    <property type="entry name" value="Leucine Aminopeptidase, subunit E, domain 1"/>
    <property type="match status" value="1"/>
</dbReference>
<sequence>MAKITEEKRSFINRFLNLGNGKWRIKHVTGDLFSCPTDEALAHCISEDCRMGAGIAVTFKQKFRGVEELKGQQKLVGQCAVLKRGKRFVYYLITKKKVSQKPTYDNLRQSLEDMRAHCIQNGVTRISMPRIGCGLDRLKWERVSEMLEEIFEPADISVTVYSLPVRAETLVMKESTYR</sequence>
<dbReference type="PROSITE" id="PS51154">
    <property type="entry name" value="MACRO"/>
    <property type="match status" value="1"/>
</dbReference>
<evidence type="ECO:0000313" key="2">
    <source>
        <dbReference type="Ensembl" id="ENSHCOP00000009555.1"/>
    </source>
</evidence>
<name>A0A3Q2XX76_HIPCM</name>
<evidence type="ECO:0000259" key="1">
    <source>
        <dbReference type="PROSITE" id="PS51154"/>
    </source>
</evidence>
<dbReference type="CDD" id="cd02901">
    <property type="entry name" value="Macro_Poa1p-like"/>
    <property type="match status" value="1"/>
</dbReference>
<dbReference type="Proteomes" id="UP000264820">
    <property type="component" value="Unplaced"/>
</dbReference>
<dbReference type="Ensembl" id="ENSHCOT00000015703.1">
    <property type="protein sequence ID" value="ENSHCOP00000009555.1"/>
    <property type="gene ID" value="ENSHCOG00000012007.1"/>
</dbReference>
<feature type="domain" description="Macro" evidence="1">
    <location>
        <begin position="12"/>
        <end position="167"/>
    </location>
</feature>
<dbReference type="SMART" id="SM00506">
    <property type="entry name" value="A1pp"/>
    <property type="match status" value="1"/>
</dbReference>
<dbReference type="PANTHER" id="PTHR12521">
    <property type="entry name" value="PROTEIN C6ORF130"/>
    <property type="match status" value="1"/>
</dbReference>
<dbReference type="Pfam" id="PF01661">
    <property type="entry name" value="Macro"/>
    <property type="match status" value="1"/>
</dbReference>
<dbReference type="InterPro" id="IPR050892">
    <property type="entry name" value="ADP-ribose_metab_enzymes"/>
</dbReference>
<reference evidence="2" key="1">
    <citation type="submission" date="2025-08" db="UniProtKB">
        <authorList>
            <consortium name="Ensembl"/>
        </authorList>
    </citation>
    <scope>IDENTIFICATION</scope>
</reference>
<dbReference type="GO" id="GO:0140291">
    <property type="term" value="P:peptidyl-glutamate ADP-deribosylation"/>
    <property type="evidence" value="ECO:0007669"/>
    <property type="project" value="TreeGrafter"/>
</dbReference>
<dbReference type="STRING" id="109280.ENSHCOP00000009555"/>
<evidence type="ECO:0000313" key="3">
    <source>
        <dbReference type="Proteomes" id="UP000264820"/>
    </source>
</evidence>
<organism evidence="2 3">
    <name type="scientific">Hippocampus comes</name>
    <name type="common">Tiger tail seahorse</name>
    <dbReference type="NCBI Taxonomy" id="109280"/>
    <lineage>
        <taxon>Eukaryota</taxon>
        <taxon>Metazoa</taxon>
        <taxon>Chordata</taxon>
        <taxon>Craniata</taxon>
        <taxon>Vertebrata</taxon>
        <taxon>Euteleostomi</taxon>
        <taxon>Actinopterygii</taxon>
        <taxon>Neopterygii</taxon>
        <taxon>Teleostei</taxon>
        <taxon>Neoteleostei</taxon>
        <taxon>Acanthomorphata</taxon>
        <taxon>Syngnathiaria</taxon>
        <taxon>Syngnathiformes</taxon>
        <taxon>Syngnathoidei</taxon>
        <taxon>Syngnathidae</taxon>
        <taxon>Hippocampus</taxon>
    </lineage>
</organism>
<dbReference type="GeneTree" id="ENSGT00390000006988"/>
<dbReference type="SUPFAM" id="SSF52949">
    <property type="entry name" value="Macro domain-like"/>
    <property type="match status" value="1"/>
</dbReference>
<dbReference type="PANTHER" id="PTHR12521:SF0">
    <property type="entry name" value="ADP-RIBOSE GLYCOHYDROLASE OARD1"/>
    <property type="match status" value="1"/>
</dbReference>
<dbReference type="AlphaFoldDB" id="A0A3Q2XX76"/>
<dbReference type="InterPro" id="IPR002589">
    <property type="entry name" value="Macro_dom"/>
</dbReference>
<protein>
    <submittedName>
        <fullName evidence="2">O-acyl-ADP-ribose deacylase 1</fullName>
    </submittedName>
</protein>
<reference evidence="2" key="2">
    <citation type="submission" date="2025-09" db="UniProtKB">
        <authorList>
            <consortium name="Ensembl"/>
        </authorList>
    </citation>
    <scope>IDENTIFICATION</scope>
</reference>
<proteinExistence type="predicted"/>